<organism evidence="2">
    <name type="scientific">termite gut metagenome</name>
    <dbReference type="NCBI Taxonomy" id="433724"/>
    <lineage>
        <taxon>unclassified sequences</taxon>
        <taxon>metagenomes</taxon>
        <taxon>organismal metagenomes</taxon>
    </lineage>
</organism>
<evidence type="ECO:0008006" key="3">
    <source>
        <dbReference type="Google" id="ProtNLM"/>
    </source>
</evidence>
<feature type="transmembrane region" description="Helical" evidence="1">
    <location>
        <begin position="12"/>
        <end position="42"/>
    </location>
</feature>
<protein>
    <recommendedName>
        <fullName evidence="3">AI-2E family transporter</fullName>
    </recommendedName>
</protein>
<keyword evidence="1" id="KW-1133">Transmembrane helix</keyword>
<accession>A0A5J4RQU0</accession>
<evidence type="ECO:0000256" key="1">
    <source>
        <dbReference type="SAM" id="Phobius"/>
    </source>
</evidence>
<evidence type="ECO:0000313" key="2">
    <source>
        <dbReference type="EMBL" id="KAA6335423.1"/>
    </source>
</evidence>
<keyword evidence="1" id="KW-0472">Membrane</keyword>
<comment type="caution">
    <text evidence="2">The sequence shown here is derived from an EMBL/GenBank/DDBJ whole genome shotgun (WGS) entry which is preliminary data.</text>
</comment>
<dbReference type="EMBL" id="SNRY01000894">
    <property type="protein sequence ID" value="KAA6335423.1"/>
    <property type="molecule type" value="Genomic_DNA"/>
</dbReference>
<dbReference type="AlphaFoldDB" id="A0A5J4RQU0"/>
<sequence length="100" mass="11248">MIFREQYRRYSLIAIIICTGLILIVYLKSFWGGLLGAMAIYIMLRELMNSLTKKGMKPGLAAFILLISFVLCVLVPLSYALALAAGERKCQPREQSYSIP</sequence>
<feature type="transmembrane region" description="Helical" evidence="1">
    <location>
        <begin position="62"/>
        <end position="85"/>
    </location>
</feature>
<gene>
    <name evidence="2" type="ORF">EZS27_016344</name>
</gene>
<keyword evidence="1" id="KW-0812">Transmembrane</keyword>
<reference evidence="2" key="1">
    <citation type="submission" date="2019-03" db="EMBL/GenBank/DDBJ databases">
        <title>Single cell metagenomics reveals metabolic interactions within the superorganism composed of flagellate Streblomastix strix and complex community of Bacteroidetes bacteria on its surface.</title>
        <authorList>
            <person name="Treitli S.C."/>
            <person name="Kolisko M."/>
            <person name="Husnik F."/>
            <person name="Keeling P."/>
            <person name="Hampl V."/>
        </authorList>
    </citation>
    <scope>NUCLEOTIDE SEQUENCE</scope>
    <source>
        <strain evidence="2">STM</strain>
    </source>
</reference>
<name>A0A5J4RQU0_9ZZZZ</name>
<proteinExistence type="predicted"/>